<comment type="caution">
    <text evidence="2">The sequence shown here is derived from an EMBL/GenBank/DDBJ whole genome shotgun (WGS) entry which is preliminary data.</text>
</comment>
<dbReference type="GO" id="GO:0016740">
    <property type="term" value="F:transferase activity"/>
    <property type="evidence" value="ECO:0007669"/>
    <property type="project" value="UniProtKB-KW"/>
</dbReference>
<reference evidence="2 3" key="1">
    <citation type="submission" date="2019-09" db="EMBL/GenBank/DDBJ databases">
        <title>Actinomadura physcomitrii sp. nov., a novel actinomycete isolated from moss [Physcomitrium sphaericum (Ludw) Fuernr].</title>
        <authorList>
            <person name="Zhuang X."/>
            <person name="Liu C."/>
        </authorList>
    </citation>
    <scope>NUCLEOTIDE SEQUENCE [LARGE SCALE GENOMIC DNA]</scope>
    <source>
        <strain evidence="2 3">HMC1</strain>
    </source>
</reference>
<dbReference type="Proteomes" id="UP000468735">
    <property type="component" value="Unassembled WGS sequence"/>
</dbReference>
<dbReference type="InterPro" id="IPR002575">
    <property type="entry name" value="Aminoglycoside_PTrfase"/>
</dbReference>
<dbReference type="AlphaFoldDB" id="A0A6H9YUH0"/>
<organism evidence="2 3">
    <name type="scientific">Actinomadura rudentiformis</name>
    <dbReference type="NCBI Taxonomy" id="359158"/>
    <lineage>
        <taxon>Bacteria</taxon>
        <taxon>Bacillati</taxon>
        <taxon>Actinomycetota</taxon>
        <taxon>Actinomycetes</taxon>
        <taxon>Streptosporangiales</taxon>
        <taxon>Thermomonosporaceae</taxon>
        <taxon>Actinomadura</taxon>
    </lineage>
</organism>
<name>A0A6H9YUH0_9ACTN</name>
<dbReference type="Pfam" id="PF01636">
    <property type="entry name" value="APH"/>
    <property type="match status" value="1"/>
</dbReference>
<feature type="domain" description="Aminoglycoside phosphotransferase" evidence="1">
    <location>
        <begin position="104"/>
        <end position="237"/>
    </location>
</feature>
<dbReference type="OrthoDB" id="4558647at2"/>
<dbReference type="InterPro" id="IPR011009">
    <property type="entry name" value="Kinase-like_dom_sf"/>
</dbReference>
<proteinExistence type="predicted"/>
<evidence type="ECO:0000313" key="2">
    <source>
        <dbReference type="EMBL" id="KAB2349446.1"/>
    </source>
</evidence>
<evidence type="ECO:0000259" key="1">
    <source>
        <dbReference type="Pfam" id="PF01636"/>
    </source>
</evidence>
<keyword evidence="3" id="KW-1185">Reference proteome</keyword>
<dbReference type="SUPFAM" id="SSF56112">
    <property type="entry name" value="Protein kinase-like (PK-like)"/>
    <property type="match status" value="1"/>
</dbReference>
<evidence type="ECO:0000313" key="3">
    <source>
        <dbReference type="Proteomes" id="UP000468735"/>
    </source>
</evidence>
<accession>A0A6H9YUH0</accession>
<gene>
    <name evidence="2" type="ORF">F8566_11685</name>
</gene>
<sequence>MPSTLLASLADLGRTTAGPAGVQAEAEVVYDRHSVLVVRVGDVVVKAHQPDRDGGPLLQRRMEVAAGLPDLLLPPLGPRREIEGRVVTVWPYGTPVDPAGPLPWEDGGRLLATLHSGAVPVGAPGWGRPARVARLVSRLEDGPSAAEIRRAFATLPSWIRGETAEPEDGARCLIHGDWHLGQMVRDASGAWRLIDVEDLGVGDPAWDLARPAALFSAGVLPPEDWERLLGAYRAEGGPAVPVAGDPWAALDIPARTLVIQIAATCVISAWEGDRPLEEPEIALVDACRRISTAGIPA</sequence>
<protein>
    <submittedName>
        <fullName evidence="2">Phosphotransferase</fullName>
    </submittedName>
</protein>
<dbReference type="EMBL" id="WBMT01000005">
    <property type="protein sequence ID" value="KAB2349446.1"/>
    <property type="molecule type" value="Genomic_DNA"/>
</dbReference>
<keyword evidence="2" id="KW-0808">Transferase</keyword>
<dbReference type="RefSeq" id="WP_151560215.1">
    <property type="nucleotide sequence ID" value="NZ_WBMT01000005.1"/>
</dbReference>
<dbReference type="Gene3D" id="3.90.1200.10">
    <property type="match status" value="1"/>
</dbReference>